<comment type="caution">
    <text evidence="2">The sequence shown here is derived from an EMBL/GenBank/DDBJ whole genome shotgun (WGS) entry which is preliminary data.</text>
</comment>
<gene>
    <name evidence="2" type="ORF">NBRC116591_25270</name>
</gene>
<evidence type="ECO:0000313" key="3">
    <source>
        <dbReference type="Proteomes" id="UP001465153"/>
    </source>
</evidence>
<dbReference type="EMBL" id="BAABWN010000008">
    <property type="protein sequence ID" value="GAA6168716.1"/>
    <property type="molecule type" value="Genomic_DNA"/>
</dbReference>
<evidence type="ECO:0008006" key="4">
    <source>
        <dbReference type="Google" id="ProtNLM"/>
    </source>
</evidence>
<keyword evidence="1" id="KW-0812">Transmembrane</keyword>
<protein>
    <recommendedName>
        <fullName evidence="4">DUF218 domain-containing protein</fullName>
    </recommendedName>
</protein>
<name>A0ABQ0AAN3_9GAMM</name>
<reference evidence="2 3" key="1">
    <citation type="submission" date="2024-04" db="EMBL/GenBank/DDBJ databases">
        <title>Draft genome sequence of Sessilibacter corallicola NBRC 116591.</title>
        <authorList>
            <person name="Miyakawa T."/>
            <person name="Kusuya Y."/>
            <person name="Miura T."/>
        </authorList>
    </citation>
    <scope>NUCLEOTIDE SEQUENCE [LARGE SCALE GENOMIC DNA]</scope>
    <source>
        <strain evidence="2 3">KU-00831-HH</strain>
    </source>
</reference>
<dbReference type="RefSeq" id="WP_353303469.1">
    <property type="nucleotide sequence ID" value="NZ_BAABWN010000008.1"/>
</dbReference>
<feature type="transmembrane region" description="Helical" evidence="1">
    <location>
        <begin position="39"/>
        <end position="64"/>
    </location>
</feature>
<organism evidence="2 3">
    <name type="scientific">Sessilibacter corallicola</name>
    <dbReference type="NCBI Taxonomy" id="2904075"/>
    <lineage>
        <taxon>Bacteria</taxon>
        <taxon>Pseudomonadati</taxon>
        <taxon>Pseudomonadota</taxon>
        <taxon>Gammaproteobacteria</taxon>
        <taxon>Cellvibrionales</taxon>
        <taxon>Cellvibrionaceae</taxon>
        <taxon>Sessilibacter</taxon>
    </lineage>
</organism>
<evidence type="ECO:0000256" key="1">
    <source>
        <dbReference type="SAM" id="Phobius"/>
    </source>
</evidence>
<accession>A0ABQ0AAN3</accession>
<proteinExistence type="predicted"/>
<sequence length="276" mass="30670">MSAFEKPTSLEGSSSAAVSNARRLKSFFFRSRSLPLPSIASMLAIVVVCVVVFTFAATNLAYFLSPTQLVNARVAMVEGWMSPPRLDEIYDKLNAGDYELIIATGGKIESSFHQESVETYAERTRDYLIGRGVDPSKIVALPAPVARVNRTYFSATFVREWLQEHNVQINALNLYSAYCHSRRTRYLYRQAFAEQNVEMGVYAALKGRHKLAGWWKQSGSAKIVVGEVAGLVKAAFFFDPSVIESNANFDFAVIKEINDVDNLAILRASDESEPST</sequence>
<evidence type="ECO:0000313" key="2">
    <source>
        <dbReference type="EMBL" id="GAA6168716.1"/>
    </source>
</evidence>
<dbReference type="Proteomes" id="UP001465153">
    <property type="component" value="Unassembled WGS sequence"/>
</dbReference>
<keyword evidence="1" id="KW-1133">Transmembrane helix</keyword>
<keyword evidence="3" id="KW-1185">Reference proteome</keyword>
<keyword evidence="1" id="KW-0472">Membrane</keyword>